<reference evidence="2 3" key="1">
    <citation type="submission" date="2018-10" db="EMBL/GenBank/DDBJ databases">
        <title>Genome assembly for a Yunnan-Guizhou Plateau 3E fish, Anabarilius grahami (Regan), and its evolutionary and genetic applications.</title>
        <authorList>
            <person name="Jiang W."/>
        </authorList>
    </citation>
    <scope>NUCLEOTIDE SEQUENCE [LARGE SCALE GENOMIC DNA]</scope>
    <source>
        <strain evidence="2">AG-KIZ</strain>
        <tissue evidence="2">Muscle</tissue>
    </source>
</reference>
<organism evidence="2 3">
    <name type="scientific">Anabarilius grahami</name>
    <name type="common">Kanglang fish</name>
    <name type="synonym">Barilius grahami</name>
    <dbReference type="NCBI Taxonomy" id="495550"/>
    <lineage>
        <taxon>Eukaryota</taxon>
        <taxon>Metazoa</taxon>
        <taxon>Chordata</taxon>
        <taxon>Craniata</taxon>
        <taxon>Vertebrata</taxon>
        <taxon>Euteleostomi</taxon>
        <taxon>Actinopterygii</taxon>
        <taxon>Neopterygii</taxon>
        <taxon>Teleostei</taxon>
        <taxon>Ostariophysi</taxon>
        <taxon>Cypriniformes</taxon>
        <taxon>Xenocyprididae</taxon>
        <taxon>Xenocypridinae</taxon>
        <taxon>Xenocypridinae incertae sedis</taxon>
        <taxon>Anabarilius</taxon>
    </lineage>
</organism>
<comment type="caution">
    <text evidence="2">The sequence shown here is derived from an EMBL/GenBank/DDBJ whole genome shotgun (WGS) entry which is preliminary data.</text>
</comment>
<name>A0A3N0YXD6_ANAGA</name>
<evidence type="ECO:0000256" key="1">
    <source>
        <dbReference type="SAM" id="MobiDB-lite"/>
    </source>
</evidence>
<sequence length="183" mass="19826">MEGWGERKEKKFSQNALPSGPPPPGRTPLHRHKMPLGGQPCTHPSPNAWRWLLLVGIQQEGPVSAALALALMSANSDTSADPPNASYRSMLQQMAAINGCFSSIFAFVFFKELGSLGLFSLKGRLAGLKPEHFLLLSAESSDGSVGNMLSSVPMQQIHGQDSTRQDKEHVSSLKISDYMLPNP</sequence>
<protein>
    <submittedName>
        <fullName evidence="2">Uncharacterized protein</fullName>
    </submittedName>
</protein>
<proteinExistence type="predicted"/>
<keyword evidence="3" id="KW-1185">Reference proteome</keyword>
<dbReference type="Proteomes" id="UP000281406">
    <property type="component" value="Unassembled WGS sequence"/>
</dbReference>
<feature type="compositionally biased region" description="Basic and acidic residues" evidence="1">
    <location>
        <begin position="1"/>
        <end position="12"/>
    </location>
</feature>
<feature type="region of interest" description="Disordered" evidence="1">
    <location>
        <begin position="1"/>
        <end position="37"/>
    </location>
</feature>
<evidence type="ECO:0000313" key="3">
    <source>
        <dbReference type="Proteomes" id="UP000281406"/>
    </source>
</evidence>
<gene>
    <name evidence="2" type="ORF">DPX16_14507</name>
</gene>
<accession>A0A3N0YXD6</accession>
<evidence type="ECO:0000313" key="2">
    <source>
        <dbReference type="EMBL" id="ROL50976.1"/>
    </source>
</evidence>
<dbReference type="EMBL" id="RJVU01019258">
    <property type="protein sequence ID" value="ROL50976.1"/>
    <property type="molecule type" value="Genomic_DNA"/>
</dbReference>
<dbReference type="AlphaFoldDB" id="A0A3N0YXD6"/>